<dbReference type="Proteomes" id="UP001303667">
    <property type="component" value="Segment"/>
</dbReference>
<keyword evidence="2" id="KW-1185">Reference proteome</keyword>
<protein>
    <submittedName>
        <fullName evidence="1">Uncharacterized protein</fullName>
    </submittedName>
</protein>
<accession>A0AA96GUQ2</accession>
<dbReference type="EMBL" id="OR475274">
    <property type="protein sequence ID" value="WNM67293.1"/>
    <property type="molecule type" value="Genomic_DNA"/>
</dbReference>
<gene>
    <name evidence="1" type="primary">50</name>
    <name evidence="1" type="ORF">SEA_WYBORN_50</name>
</gene>
<name>A0AA96GUQ2_9CAUD</name>
<reference evidence="1 2" key="1">
    <citation type="submission" date="2023-08" db="EMBL/GenBank/DDBJ databases">
        <authorList>
            <person name="Beyer A.R."/>
            <person name="Brown C."/>
            <person name="Garland D.S."/>
            <person name="Funderburk A."/>
            <person name="Uzochukwu B."/>
            <person name="Ko C."/>
            <person name="Russell D.A."/>
            <person name="Jacobs-Sera D."/>
            <person name="Hatfull G.F."/>
        </authorList>
    </citation>
    <scope>NUCLEOTIDE SEQUENCE [LARGE SCALE GENOMIC DNA]</scope>
</reference>
<evidence type="ECO:0000313" key="2">
    <source>
        <dbReference type="Proteomes" id="UP001303667"/>
    </source>
</evidence>
<proteinExistence type="predicted"/>
<sequence>MTFHATETVKRARKQHKCGECFRIIDVGQPYTRHAGVWEGDFWQMKSCPQCDSLRDVLLYVDSDFWEGCYGGISEWLHEMLPYEVDSSFSWLFRLKLLRVERLFRRKWAGQGHELEDLLEEKRAEKRSRMALQRERVAG</sequence>
<organism evidence="1 2">
    <name type="scientific">Arthrobacter phage Wyborn</name>
    <dbReference type="NCBI Taxonomy" id="3059067"/>
    <lineage>
        <taxon>Viruses</taxon>
        <taxon>Duplodnaviria</taxon>
        <taxon>Heunggongvirae</taxon>
        <taxon>Uroviricota</taxon>
        <taxon>Caudoviricetes</taxon>
        <taxon>Berryhillviridae</taxon>
        <taxon>Sicariusvirus</taxon>
        <taxon>Sicariusvirus wyborn</taxon>
    </lineage>
</organism>
<evidence type="ECO:0000313" key="1">
    <source>
        <dbReference type="EMBL" id="WNM67293.1"/>
    </source>
</evidence>